<name>A0A1F6B0K2_9BACT</name>
<protein>
    <recommendedName>
        <fullName evidence="7">Aspartate carbamoyltransferase</fullName>
        <ecNumber evidence="7">2.1.3.2</ecNumber>
    </recommendedName>
    <alternativeName>
        <fullName evidence="7">Aspartate transcarbamylase</fullName>
        <shortName evidence="7">ATCase</shortName>
    </alternativeName>
</protein>
<dbReference type="GO" id="GO:0006207">
    <property type="term" value="P:'de novo' pyrimidine nucleobase biosynthetic process"/>
    <property type="evidence" value="ECO:0007669"/>
    <property type="project" value="InterPro"/>
</dbReference>
<accession>A0A1F6B0K2</accession>
<evidence type="ECO:0000256" key="3">
    <source>
        <dbReference type="ARBA" id="ARBA00022679"/>
    </source>
</evidence>
<dbReference type="InterPro" id="IPR036901">
    <property type="entry name" value="Asp/Orn_carbamoylTrfase_sf"/>
</dbReference>
<comment type="caution">
    <text evidence="10">The sequence shown here is derived from an EMBL/GenBank/DDBJ whole genome shotgun (WGS) entry which is preliminary data.</text>
</comment>
<dbReference type="SUPFAM" id="SSF53671">
    <property type="entry name" value="Aspartate/ornithine carbamoyltransferase"/>
    <property type="match status" value="1"/>
</dbReference>
<dbReference type="PRINTS" id="PR00101">
    <property type="entry name" value="ATCASE"/>
</dbReference>
<organism evidence="10 11">
    <name type="scientific">Candidatus Gottesmanbacteria bacterium RIFCSPLOWO2_01_FULL_46_9</name>
    <dbReference type="NCBI Taxonomy" id="1798394"/>
    <lineage>
        <taxon>Bacteria</taxon>
        <taxon>Candidatus Gottesmaniibacteriota</taxon>
    </lineage>
</organism>
<comment type="pathway">
    <text evidence="1 7">Pyrimidine metabolism; UMP biosynthesis via de novo pathway; (S)-dihydroorotate from bicarbonate: step 2/3.</text>
</comment>
<dbReference type="InterPro" id="IPR006130">
    <property type="entry name" value="Asp/Orn_carbamoylTrfase"/>
</dbReference>
<feature type="domain" description="Aspartate/ornithine carbamoyltransferase Asp/Orn-binding" evidence="8">
    <location>
        <begin position="157"/>
        <end position="308"/>
    </location>
</feature>
<feature type="binding site" evidence="7">
    <location>
        <position position="110"/>
    </location>
    <ligand>
        <name>carbamoyl phosphate</name>
        <dbReference type="ChEBI" id="CHEBI:58228"/>
    </ligand>
</feature>
<feature type="binding site" evidence="7">
    <location>
        <position position="60"/>
    </location>
    <ligand>
        <name>carbamoyl phosphate</name>
        <dbReference type="ChEBI" id="CHEBI:58228"/>
    </ligand>
</feature>
<dbReference type="GO" id="GO:0004070">
    <property type="term" value="F:aspartate carbamoyltransferase activity"/>
    <property type="evidence" value="ECO:0007669"/>
    <property type="project" value="UniProtKB-UniRule"/>
</dbReference>
<dbReference type="UniPathway" id="UPA00070">
    <property type="reaction ID" value="UER00116"/>
</dbReference>
<dbReference type="EC" id="2.1.3.2" evidence="7"/>
<dbReference type="GO" id="GO:0016597">
    <property type="term" value="F:amino acid binding"/>
    <property type="evidence" value="ECO:0007669"/>
    <property type="project" value="InterPro"/>
</dbReference>
<keyword evidence="3 7" id="KW-0808">Transferase</keyword>
<evidence type="ECO:0000313" key="11">
    <source>
        <dbReference type="Proteomes" id="UP000176450"/>
    </source>
</evidence>
<dbReference type="GO" id="GO:0044205">
    <property type="term" value="P:'de novo' UMP biosynthetic process"/>
    <property type="evidence" value="ECO:0007669"/>
    <property type="project" value="UniProtKB-UniRule"/>
</dbReference>
<evidence type="ECO:0000256" key="2">
    <source>
        <dbReference type="ARBA" id="ARBA00008896"/>
    </source>
</evidence>
<feature type="binding site" evidence="7">
    <location>
        <position position="61"/>
    </location>
    <ligand>
        <name>carbamoyl phosphate</name>
        <dbReference type="ChEBI" id="CHEBI:58228"/>
    </ligand>
</feature>
<proteinExistence type="inferred from homology"/>
<comment type="similarity">
    <text evidence="2 7">Belongs to the aspartate/ornithine carbamoyltransferase superfamily. ATCase family.</text>
</comment>
<dbReference type="FunFam" id="3.40.50.1370:FF:000002">
    <property type="entry name" value="Aspartate carbamoyltransferase 2"/>
    <property type="match status" value="1"/>
</dbReference>
<gene>
    <name evidence="7" type="primary">pyrB</name>
    <name evidence="10" type="ORF">A3A63_02695</name>
</gene>
<feature type="binding site" evidence="7">
    <location>
        <position position="233"/>
    </location>
    <ligand>
        <name>L-aspartate</name>
        <dbReference type="ChEBI" id="CHEBI:29991"/>
    </ligand>
</feature>
<evidence type="ECO:0000256" key="5">
    <source>
        <dbReference type="ARBA" id="ARBA00043884"/>
    </source>
</evidence>
<evidence type="ECO:0000259" key="9">
    <source>
        <dbReference type="Pfam" id="PF02729"/>
    </source>
</evidence>
<dbReference type="Proteomes" id="UP000176450">
    <property type="component" value="Unassembled WGS sequence"/>
</dbReference>
<dbReference type="GO" id="GO:0006520">
    <property type="term" value="P:amino acid metabolic process"/>
    <property type="evidence" value="ECO:0007669"/>
    <property type="project" value="InterPro"/>
</dbReference>
<dbReference type="HAMAP" id="MF_00001">
    <property type="entry name" value="Asp_carb_tr"/>
    <property type="match status" value="1"/>
</dbReference>
<dbReference type="InterPro" id="IPR002082">
    <property type="entry name" value="Asp_carbamoyltransf"/>
</dbReference>
<dbReference type="AlphaFoldDB" id="A0A1F6B0K2"/>
<dbReference type="Gene3D" id="3.40.50.1370">
    <property type="entry name" value="Aspartate/ornithine carbamoyltransferase"/>
    <property type="match status" value="2"/>
</dbReference>
<feature type="binding site" evidence="7">
    <location>
        <position position="171"/>
    </location>
    <ligand>
        <name>L-aspartate</name>
        <dbReference type="ChEBI" id="CHEBI:29991"/>
    </ligand>
</feature>
<reference evidence="10 11" key="1">
    <citation type="journal article" date="2016" name="Nat. Commun.">
        <title>Thousands of microbial genomes shed light on interconnected biogeochemical processes in an aquifer system.</title>
        <authorList>
            <person name="Anantharaman K."/>
            <person name="Brown C.T."/>
            <person name="Hug L.A."/>
            <person name="Sharon I."/>
            <person name="Castelle C.J."/>
            <person name="Probst A.J."/>
            <person name="Thomas B.C."/>
            <person name="Singh A."/>
            <person name="Wilkins M.J."/>
            <person name="Karaoz U."/>
            <person name="Brodie E.L."/>
            <person name="Williams K.H."/>
            <person name="Hubbard S.S."/>
            <person name="Banfield J.F."/>
        </authorList>
    </citation>
    <scope>NUCLEOTIDE SEQUENCE [LARGE SCALE GENOMIC DNA]</scope>
</reference>
<dbReference type="Pfam" id="PF00185">
    <property type="entry name" value="OTCace"/>
    <property type="match status" value="1"/>
</dbReference>
<dbReference type="NCBIfam" id="TIGR00670">
    <property type="entry name" value="asp_carb_tr"/>
    <property type="match status" value="1"/>
</dbReference>
<evidence type="ECO:0000256" key="7">
    <source>
        <dbReference type="HAMAP-Rule" id="MF_00001"/>
    </source>
</evidence>
<dbReference type="NCBIfam" id="NF002032">
    <property type="entry name" value="PRK00856.1"/>
    <property type="match status" value="1"/>
</dbReference>
<keyword evidence="4 7" id="KW-0665">Pyrimidine biosynthesis</keyword>
<sequence length="313" mass="34988">MKHNKYYKADILSAGQFTKEDVELVIEHATEMREVVRTKDYSDILRGKIMTALFYEPSSRTFGSFIAAMQRLGGGFIPLQGVLYSSVSKGETFSDTIQTFASYSDVIVIRHPQIGAAKTAAEVSDKPIINAGDGVGEHPSQALLDLFTIKDHFGNIDGITITFVGDLLNGRTVHSLVTLLSLYKPKVINFVAPAELRMPEDLVGQIQKTGVQTQVVETLDEVLGSSDVLYITRVQKERFRDLDVYERLKHRYVITKETMQAAKKTAVLMHPFPRIGEIETAIDSDPRALYIREQMPNGMYIRMALLSLVLGEK</sequence>
<feature type="binding site" evidence="7">
    <location>
        <position position="138"/>
    </location>
    <ligand>
        <name>carbamoyl phosphate</name>
        <dbReference type="ChEBI" id="CHEBI:58228"/>
    </ligand>
</feature>
<comment type="function">
    <text evidence="5 7">Catalyzes the condensation of carbamoyl phosphate and aspartate to form carbamoyl aspartate and inorganic phosphate, the committed step in the de novo pyrimidine nucleotide biosynthesis pathway.</text>
</comment>
<feature type="binding site" evidence="7">
    <location>
        <position position="141"/>
    </location>
    <ligand>
        <name>carbamoyl phosphate</name>
        <dbReference type="ChEBI" id="CHEBI:58228"/>
    </ligand>
</feature>
<comment type="catalytic activity">
    <reaction evidence="6 7">
        <text>carbamoyl phosphate + L-aspartate = N-carbamoyl-L-aspartate + phosphate + H(+)</text>
        <dbReference type="Rhea" id="RHEA:20013"/>
        <dbReference type="ChEBI" id="CHEBI:15378"/>
        <dbReference type="ChEBI" id="CHEBI:29991"/>
        <dbReference type="ChEBI" id="CHEBI:32814"/>
        <dbReference type="ChEBI" id="CHEBI:43474"/>
        <dbReference type="ChEBI" id="CHEBI:58228"/>
        <dbReference type="EC" id="2.1.3.2"/>
    </reaction>
</comment>
<evidence type="ECO:0000313" key="10">
    <source>
        <dbReference type="EMBL" id="OGG30456.1"/>
    </source>
</evidence>
<feature type="binding site" evidence="7">
    <location>
        <position position="89"/>
    </location>
    <ligand>
        <name>L-aspartate</name>
        <dbReference type="ChEBI" id="CHEBI:29991"/>
    </ligand>
</feature>
<evidence type="ECO:0000256" key="6">
    <source>
        <dbReference type="ARBA" id="ARBA00048859"/>
    </source>
</evidence>
<comment type="caution">
    <text evidence="7">Lacks conserved residue(s) required for the propagation of feature annotation.</text>
</comment>
<dbReference type="PANTHER" id="PTHR45753">
    <property type="entry name" value="ORNITHINE CARBAMOYLTRANSFERASE, MITOCHONDRIAL"/>
    <property type="match status" value="1"/>
</dbReference>
<evidence type="ECO:0000256" key="1">
    <source>
        <dbReference type="ARBA" id="ARBA00004852"/>
    </source>
</evidence>
<dbReference type="Pfam" id="PF02729">
    <property type="entry name" value="OTCace_N"/>
    <property type="match status" value="1"/>
</dbReference>
<evidence type="ECO:0000259" key="8">
    <source>
        <dbReference type="Pfam" id="PF00185"/>
    </source>
</evidence>
<evidence type="ECO:0000256" key="4">
    <source>
        <dbReference type="ARBA" id="ARBA00022975"/>
    </source>
</evidence>
<feature type="domain" description="Aspartate/ornithine carbamoyltransferase carbamoyl-P binding" evidence="9">
    <location>
        <begin position="10"/>
        <end position="150"/>
    </location>
</feature>
<feature type="binding site" evidence="7">
    <location>
        <position position="273"/>
    </location>
    <ligand>
        <name>carbamoyl phosphate</name>
        <dbReference type="ChEBI" id="CHEBI:58228"/>
    </ligand>
</feature>
<comment type="subunit">
    <text evidence="7">Heterododecamer (2C3:3R2) of six catalytic PyrB chains organized as two trimers (C3), and six regulatory PyrI chains organized as three dimers (R2).</text>
</comment>
<dbReference type="PANTHER" id="PTHR45753:SF6">
    <property type="entry name" value="ASPARTATE CARBAMOYLTRANSFERASE"/>
    <property type="match status" value="1"/>
</dbReference>
<dbReference type="EMBL" id="MFJX01000037">
    <property type="protein sequence ID" value="OGG30456.1"/>
    <property type="molecule type" value="Genomic_DNA"/>
</dbReference>
<dbReference type="InterPro" id="IPR006132">
    <property type="entry name" value="Asp/Orn_carbamoyltranf_P-bd"/>
</dbReference>
<dbReference type="InterPro" id="IPR006131">
    <property type="entry name" value="Asp_carbamoyltransf_Asp/Orn-bd"/>
</dbReference>
<dbReference type="PRINTS" id="PR00100">
    <property type="entry name" value="AOTCASE"/>
</dbReference>